<dbReference type="RefSeq" id="WP_068647577.1">
    <property type="nucleotide sequence ID" value="NZ_CP043611.1"/>
</dbReference>
<dbReference type="OrthoDB" id="9803619at2"/>
<organism evidence="3 4">
    <name type="scientific">Paenibacillus antarcticus</name>
    <dbReference type="NCBI Taxonomy" id="253703"/>
    <lineage>
        <taxon>Bacteria</taxon>
        <taxon>Bacillati</taxon>
        <taxon>Bacillota</taxon>
        <taxon>Bacilli</taxon>
        <taxon>Bacillales</taxon>
        <taxon>Paenibacillaceae</taxon>
        <taxon>Paenibacillus</taxon>
    </lineage>
</organism>
<dbReference type="Pfam" id="PF13286">
    <property type="entry name" value="HD_assoc"/>
    <property type="match status" value="1"/>
</dbReference>
<keyword evidence="4" id="KW-1185">Reference proteome</keyword>
<name>A0A168Q0X7_9BACL</name>
<dbReference type="GO" id="GO:0008832">
    <property type="term" value="F:dGTPase activity"/>
    <property type="evidence" value="ECO:0007669"/>
    <property type="project" value="TreeGrafter"/>
</dbReference>
<dbReference type="InterPro" id="IPR026875">
    <property type="entry name" value="PHydrolase_assoc_dom"/>
</dbReference>
<dbReference type="Proteomes" id="UP000077355">
    <property type="component" value="Unassembled WGS sequence"/>
</dbReference>
<dbReference type="PANTHER" id="PTHR11373">
    <property type="entry name" value="DEOXYNUCLEOSIDE TRIPHOSPHATE TRIPHOSPHOHYDROLASE"/>
    <property type="match status" value="1"/>
</dbReference>
<dbReference type="InterPro" id="IPR006674">
    <property type="entry name" value="HD_domain"/>
</dbReference>
<dbReference type="CDD" id="cd00077">
    <property type="entry name" value="HDc"/>
    <property type="match status" value="1"/>
</dbReference>
<protein>
    <submittedName>
        <fullName evidence="3">Deoxyguanosinetriphosphate triphosphohydrolase</fullName>
    </submittedName>
</protein>
<dbReference type="Pfam" id="PF01966">
    <property type="entry name" value="HD"/>
    <property type="match status" value="1"/>
</dbReference>
<keyword evidence="1 3" id="KW-0378">Hydrolase</keyword>
<dbReference type="PANTHER" id="PTHR11373:SF40">
    <property type="entry name" value="DEOXYGUANOSINETRIPHOSPHATE TRIPHOSPHOHYDROLASE-LIKE PROTEIN 2"/>
    <property type="match status" value="1"/>
</dbReference>
<dbReference type="InterPro" id="IPR050135">
    <property type="entry name" value="dGTPase-like"/>
</dbReference>
<dbReference type="Gene3D" id="1.10.3210.10">
    <property type="entry name" value="Hypothetical protein af1432"/>
    <property type="match status" value="1"/>
</dbReference>
<gene>
    <name evidence="3" type="ORF">PBAT_06075</name>
</gene>
<dbReference type="SUPFAM" id="SSF109604">
    <property type="entry name" value="HD-domain/PDEase-like"/>
    <property type="match status" value="1"/>
</dbReference>
<dbReference type="EMBL" id="LVJI01000007">
    <property type="protein sequence ID" value="OAB47271.1"/>
    <property type="molecule type" value="Genomic_DNA"/>
</dbReference>
<dbReference type="SMART" id="SM00471">
    <property type="entry name" value="HDc"/>
    <property type="match status" value="1"/>
</dbReference>
<proteinExistence type="predicted"/>
<dbReference type="PROSITE" id="PS51831">
    <property type="entry name" value="HD"/>
    <property type="match status" value="1"/>
</dbReference>
<dbReference type="NCBIfam" id="TIGR01353">
    <property type="entry name" value="dGTP_triPase"/>
    <property type="match status" value="1"/>
</dbReference>
<evidence type="ECO:0000259" key="2">
    <source>
        <dbReference type="PROSITE" id="PS51831"/>
    </source>
</evidence>
<reference evidence="3 4" key="1">
    <citation type="submission" date="2016-03" db="EMBL/GenBank/DDBJ databases">
        <title>Draft genome sequence of Paenibacillus antarcticus CECT 5836.</title>
        <authorList>
            <person name="Shin S.-K."/>
            <person name="Yi H."/>
        </authorList>
    </citation>
    <scope>NUCLEOTIDE SEQUENCE [LARGE SCALE GENOMIC DNA]</scope>
    <source>
        <strain evidence="3 4">CECT 5836</strain>
    </source>
</reference>
<evidence type="ECO:0000313" key="4">
    <source>
        <dbReference type="Proteomes" id="UP000077355"/>
    </source>
</evidence>
<dbReference type="GO" id="GO:0006203">
    <property type="term" value="P:dGTP catabolic process"/>
    <property type="evidence" value="ECO:0007669"/>
    <property type="project" value="TreeGrafter"/>
</dbReference>
<accession>A0A168Q0X7</accession>
<comment type="caution">
    <text evidence="3">The sequence shown here is derived from an EMBL/GenBank/DDBJ whole genome shotgun (WGS) entry which is preliminary data.</text>
</comment>
<dbReference type="AlphaFoldDB" id="A0A168Q0X7"/>
<evidence type="ECO:0000256" key="1">
    <source>
        <dbReference type="ARBA" id="ARBA00022801"/>
    </source>
</evidence>
<dbReference type="InterPro" id="IPR006261">
    <property type="entry name" value="dGTPase"/>
</dbReference>
<evidence type="ECO:0000313" key="3">
    <source>
        <dbReference type="EMBL" id="OAB47271.1"/>
    </source>
</evidence>
<sequence>MSFYNQETMDYVKESIPKLDKLNFRLHDMGADERGREEYSRDYARVLYSASFRRLQGKMQLLGIDNNHFFRNRLTHSMEVAQIARGLAMDLKLDTFVVEACSLAHDLGNPPIGHYGERVLGELVQDIGSFEGNAQTLRILMKLEKKHYGYQGLNLTFRSLLGVVKYFNKYNSGENKKFIYDDNYLVIQEELYRLKLTDKDACTIDMQIMDLADEIAYAAHDLEDCLSQNLFSIDELLYEFKVHEAYHSVSSVLEDIIHHCTTFASQGTRLKSSEEYSFLFRKELTSKIVNTLIRDITYNETLGRLSFNQYGALSSGLKKMVFHMILRKPSVQMYEKKGEKVLRGLYNVYNDESFNKNLQLLPPEYRVIDENTDKRRNIIDFISGMMDSFAVQEYSKYYGDNVSLYTIKHE</sequence>
<dbReference type="InterPro" id="IPR003607">
    <property type="entry name" value="HD/PDEase_dom"/>
</dbReference>
<feature type="domain" description="HD" evidence="2">
    <location>
        <begin position="73"/>
        <end position="218"/>
    </location>
</feature>